<dbReference type="PANTHER" id="PTHR32243">
    <property type="entry name" value="MALTOSE TRANSPORT SYSTEM PERMEASE-RELATED"/>
    <property type="match status" value="1"/>
</dbReference>
<dbReference type="Gene3D" id="1.10.3720.10">
    <property type="entry name" value="MetI-like"/>
    <property type="match status" value="1"/>
</dbReference>
<evidence type="ECO:0000259" key="8">
    <source>
        <dbReference type="PROSITE" id="PS50928"/>
    </source>
</evidence>
<comment type="subcellular location">
    <subcellularLocation>
        <location evidence="1 7">Cell membrane</location>
        <topology evidence="1 7">Multi-pass membrane protein</topology>
    </subcellularLocation>
</comment>
<evidence type="ECO:0000313" key="10">
    <source>
        <dbReference type="Proteomes" id="UP000068164"/>
    </source>
</evidence>
<proteinExistence type="inferred from homology"/>
<dbReference type="PROSITE" id="PS50928">
    <property type="entry name" value="ABC_TM1"/>
    <property type="match status" value="1"/>
</dbReference>
<sequence length="273" mass="29406">MLNTARWLVFAIATVAMNFPVIVTLVTSLKSASELSINPGLWISQPTLENYLRVLTHTDRFNIYSYLFNSTIASLIGTSLAILLAFPAAYAIARSEAGKRTLLPVIINLRAVPLIIFAIPLYMMYQWLGLLDTRLGLGLILTIVNTPLALVIMVNAISDVPLELDEAAKVDGASSWQVMLMIIRPVVRPALVTTFIFGFITAWNEFLFGLMLTTSQAVPMTVGASFFFAASGGGVQWGTASAVMMLGALPPAVLGLVMYRQISGSMTAGAVKG</sequence>
<dbReference type="CDD" id="cd06261">
    <property type="entry name" value="TM_PBP2"/>
    <property type="match status" value="1"/>
</dbReference>
<keyword evidence="6 7" id="KW-0472">Membrane</keyword>
<accession>A0A120FRE6</accession>
<evidence type="ECO:0000313" key="9">
    <source>
        <dbReference type="EMBL" id="KWV60006.1"/>
    </source>
</evidence>
<comment type="caution">
    <text evidence="9">The sequence shown here is derived from an EMBL/GenBank/DDBJ whole genome shotgun (WGS) entry which is preliminary data.</text>
</comment>
<evidence type="ECO:0000256" key="3">
    <source>
        <dbReference type="ARBA" id="ARBA00022475"/>
    </source>
</evidence>
<keyword evidence="3" id="KW-1003">Cell membrane</keyword>
<feature type="transmembrane region" description="Helical" evidence="7">
    <location>
        <begin position="102"/>
        <end position="123"/>
    </location>
</feature>
<feature type="transmembrane region" description="Helical" evidence="7">
    <location>
        <begin position="7"/>
        <end position="29"/>
    </location>
</feature>
<reference evidence="9 10" key="1">
    <citation type="submission" date="2015-11" db="EMBL/GenBank/DDBJ databases">
        <title>Draft Genome Sequence of the Strain BR 10423 (Rhizobium sp.) isolated from nodules of Mimosa pudica.</title>
        <authorList>
            <person name="Barauna A.C."/>
            <person name="Zilli J.E."/>
            <person name="Simoes-Araujo J.L."/>
            <person name="Reis V.M."/>
            <person name="James E.K."/>
            <person name="Reis F.B.Jr."/>
            <person name="Rouws L.F."/>
            <person name="Passos S.R."/>
            <person name="Gois S.R."/>
        </authorList>
    </citation>
    <scope>NUCLEOTIDE SEQUENCE [LARGE SCALE GENOMIC DNA]</scope>
    <source>
        <strain evidence="9 10">BR10423</strain>
    </source>
</reference>
<name>A0A120FRE6_9HYPH</name>
<dbReference type="Pfam" id="PF00528">
    <property type="entry name" value="BPD_transp_1"/>
    <property type="match status" value="1"/>
</dbReference>
<dbReference type="RefSeq" id="WP_062368406.1">
    <property type="nucleotide sequence ID" value="NZ_LNCD01000003.1"/>
</dbReference>
<comment type="similarity">
    <text evidence="7">Belongs to the binding-protein-dependent transport system permease family.</text>
</comment>
<protein>
    <submittedName>
        <fullName evidence="9">Sugar ABC transporter permease</fullName>
    </submittedName>
</protein>
<evidence type="ECO:0000256" key="2">
    <source>
        <dbReference type="ARBA" id="ARBA00022448"/>
    </source>
</evidence>
<keyword evidence="5 7" id="KW-1133">Transmembrane helix</keyword>
<dbReference type="InterPro" id="IPR035906">
    <property type="entry name" value="MetI-like_sf"/>
</dbReference>
<dbReference type="OrthoDB" id="9809103at2"/>
<gene>
    <name evidence="9" type="ORF">AS026_27295</name>
</gene>
<keyword evidence="2 7" id="KW-0813">Transport</keyword>
<dbReference type="EMBL" id="LNCD01000003">
    <property type="protein sequence ID" value="KWV60006.1"/>
    <property type="molecule type" value="Genomic_DNA"/>
</dbReference>
<feature type="transmembrane region" description="Helical" evidence="7">
    <location>
        <begin position="135"/>
        <end position="157"/>
    </location>
</feature>
<evidence type="ECO:0000256" key="1">
    <source>
        <dbReference type="ARBA" id="ARBA00004651"/>
    </source>
</evidence>
<dbReference type="GO" id="GO:0005886">
    <property type="term" value="C:plasma membrane"/>
    <property type="evidence" value="ECO:0007669"/>
    <property type="project" value="UniProtKB-SubCell"/>
</dbReference>
<dbReference type="SUPFAM" id="SSF161098">
    <property type="entry name" value="MetI-like"/>
    <property type="match status" value="1"/>
</dbReference>
<dbReference type="AlphaFoldDB" id="A0A120FRE6"/>
<evidence type="ECO:0000256" key="7">
    <source>
        <dbReference type="RuleBase" id="RU363032"/>
    </source>
</evidence>
<dbReference type="PANTHER" id="PTHR32243:SF18">
    <property type="entry name" value="INNER MEMBRANE ABC TRANSPORTER PERMEASE PROTEIN YCJP"/>
    <property type="match status" value="1"/>
</dbReference>
<feature type="domain" description="ABC transmembrane type-1" evidence="8">
    <location>
        <begin position="67"/>
        <end position="258"/>
    </location>
</feature>
<evidence type="ECO:0000256" key="5">
    <source>
        <dbReference type="ARBA" id="ARBA00022989"/>
    </source>
</evidence>
<dbReference type="InterPro" id="IPR000515">
    <property type="entry name" value="MetI-like"/>
</dbReference>
<keyword evidence="4 7" id="KW-0812">Transmembrane</keyword>
<dbReference type="Proteomes" id="UP000068164">
    <property type="component" value="Unassembled WGS sequence"/>
</dbReference>
<keyword evidence="10" id="KW-1185">Reference proteome</keyword>
<organism evidence="9 10">
    <name type="scientific">Rhizobium altiplani</name>
    <dbReference type="NCBI Taxonomy" id="1864509"/>
    <lineage>
        <taxon>Bacteria</taxon>
        <taxon>Pseudomonadati</taxon>
        <taxon>Pseudomonadota</taxon>
        <taxon>Alphaproteobacteria</taxon>
        <taxon>Hyphomicrobiales</taxon>
        <taxon>Rhizobiaceae</taxon>
        <taxon>Rhizobium/Agrobacterium group</taxon>
        <taxon>Rhizobium</taxon>
    </lineage>
</organism>
<evidence type="ECO:0000256" key="4">
    <source>
        <dbReference type="ARBA" id="ARBA00022692"/>
    </source>
</evidence>
<dbReference type="InterPro" id="IPR050901">
    <property type="entry name" value="BP-dep_ABC_trans_perm"/>
</dbReference>
<feature type="transmembrane region" description="Helical" evidence="7">
    <location>
        <begin position="63"/>
        <end position="90"/>
    </location>
</feature>
<feature type="transmembrane region" description="Helical" evidence="7">
    <location>
        <begin position="237"/>
        <end position="259"/>
    </location>
</feature>
<dbReference type="GO" id="GO:0055085">
    <property type="term" value="P:transmembrane transport"/>
    <property type="evidence" value="ECO:0007669"/>
    <property type="project" value="InterPro"/>
</dbReference>
<evidence type="ECO:0000256" key="6">
    <source>
        <dbReference type="ARBA" id="ARBA00023136"/>
    </source>
</evidence>